<dbReference type="InterPro" id="IPR013520">
    <property type="entry name" value="Ribonucl_H"/>
</dbReference>
<dbReference type="GO" id="GO:0046873">
    <property type="term" value="F:metal ion transmembrane transporter activity"/>
    <property type="evidence" value="ECO:0007669"/>
    <property type="project" value="InterPro"/>
</dbReference>
<evidence type="ECO:0000256" key="6">
    <source>
        <dbReference type="SAM" id="Phobius"/>
    </source>
</evidence>
<dbReference type="Pfam" id="PF00226">
    <property type="entry name" value="DnaJ"/>
    <property type="match status" value="1"/>
</dbReference>
<dbReference type="InterPro" id="IPR001623">
    <property type="entry name" value="DnaJ_domain"/>
</dbReference>
<evidence type="ECO:0000259" key="7">
    <source>
        <dbReference type="PROSITE" id="PS50076"/>
    </source>
</evidence>
<dbReference type="PANTHER" id="PTHR44924:SF1">
    <property type="entry name" value="DNAJ SUBFAMILY A MEMBER 2"/>
    <property type="match status" value="1"/>
</dbReference>
<keyword evidence="2 6" id="KW-0812">Transmembrane</keyword>
<dbReference type="SUPFAM" id="SSF46565">
    <property type="entry name" value="Chaperone J-domain"/>
    <property type="match status" value="1"/>
</dbReference>
<dbReference type="PANTHER" id="PTHR44924">
    <property type="entry name" value="DNAJ SUBFAMILY A MEMBER 2"/>
    <property type="match status" value="1"/>
</dbReference>
<accession>A0AAD5T2K8</accession>
<evidence type="ECO:0000256" key="2">
    <source>
        <dbReference type="ARBA" id="ARBA00022692"/>
    </source>
</evidence>
<dbReference type="PRINTS" id="PR00625">
    <property type="entry name" value="JDOMAIN"/>
</dbReference>
<feature type="region of interest" description="Disordered" evidence="5">
    <location>
        <begin position="1024"/>
        <end position="1049"/>
    </location>
</feature>
<evidence type="ECO:0000256" key="1">
    <source>
        <dbReference type="ARBA" id="ARBA00004141"/>
    </source>
</evidence>
<dbReference type="Proteomes" id="UP001211907">
    <property type="component" value="Unassembled WGS sequence"/>
</dbReference>
<sequence>MPTRTAKRKVEEIEDIGVGDNFAGAKAVENTEATKAEVAQISVSVAGREKAGLKHWFARKSVAKNDPVAAHFSTMTTNERRNEAALSVALRLIKPTSTAATIPVIKNNSNHNNISAIHVPPSPAQLLGVDCEMVAVAGGGLALARVSICDYWGNLLLDSFVVPENPIVDYKTQFSGVTKEKLAGAPSHADIMEKVRRICTDETFLVGQSIDNDLGVLGMSNWPLARIRDTALFYRRFHPLCKTPGLKDLAKWCLNLEIQTGEHDSIIDSRVAMLLYRQQRNLWETTHPLHSPQIPRSQPQPPPIPCVSALPEGFKNAMKELESLKQPSSNMQIVPSLFQMPNSGMAFTPQIPQFNPAIQYSHIQMMFLQQQQQQQQRHQQHGANMPMRFVDGGLMMSVQPFQQIISQQPINFSNLGAVPNLIPPKPIAMNISEPTIAYPILKRPKTSNISNVADASTTAYPTLSDAAASSLTPKDIIAAFYPEPLHAPLKTLNNNGLLKLAGAPYWVVPPGTIVDEKIHQVSEDEVLEKLRQEKKKAKAVAAEISEACEGKNKVEMEVKDTSLPGKRLAVEAAFATGTNERVTKKIKIDAKGTLAATKDFLQQVAATNNFTTGTTTIATIAANTFSSPIESTIEPIKLSKKKSKSKNVDSKYEAVEVTHKLTAGVNNPDEDVVAEIVSIESKKGKKKEKRSKTKEDGYNDSLAEMAMPLKRTKKKKEKTGNLASDETDAPASALAEEKKTKKKSTTKEKLKSNSEEENVQEKEREKKEEKEKKKEMEMEVEKKKEKKEKKTGEAEKKGKKGKKGIKEIFIAENNDEWKTKSIDEEGTDKSAKAEKKTMASDILETRKAGKLRTAVCSGCRTVLAFDLSGESVTQAQFRCFNCARVSSYSWAVPSPNHSLPSASSSTHSPLTSKHTEYYDLLGVATDASPAAIKKGYYAMAMKYHPDKSDLPNAEAKFKAISEAYQVLSDQQRRAAYDKYGKPNGKDVAAHPFMDAQEFFQQQFGGDRFVDLIGAISMARDFNEMLAKPPNGNDNSGGNGNGKQESQKMTLEERLRIRDARVSRLAENLKHKLKSGYVDIISSATTIESTTTDADLSQTEATTGAASITTAESAIKQFRTTIEKEAEVLKQESFGIELLHSIGFTYSLKSAQALAKLDEESGDSVLKRWLGSGNRWAGAIREKAHIVSETVGTLKTAVDLQTSFARIKEMEKENTKGEGGSDTVTAGVTAKDKDAQQVPPMTEAERELLRAKLEREAAEKGLQAMWRGSKLEIESVLRDVCDAVIEEPGISVEEKRRRVDALAVVGDVFFRMLIKITNDPNRMLPLTLAIIAGAGTVLGAVLLLTFVPSPPPVAALSAQNASLFGRLQAASAGVMLALSLSLFLEAIPALTLFDGFFSGFVGFMFMLAIEIGLAHFTSDSDYTVTNHRIPVVPSEPPALNKAMDSISINISLGDHSLPFSRSNSSSLLDRLLISSLLGTSIIGSNSSALSLLRSGFITYIGLAIHNLPEGISVALTTASNLRLGISLCLAILMHNVLEGMVVALPLWYASRSRLRVLLLTFVNGLMEPIGVVIAWCFGGAEIITAPGRIDKMLCGVSGIMIAIVVGELLPSASDWIRKGGVVGFSSDRREFSAAVGNRREIYIRVTAWTLFGAVGGFIVMKSADFILRLFI</sequence>
<dbReference type="InterPro" id="IPR003689">
    <property type="entry name" value="ZIP"/>
</dbReference>
<evidence type="ECO:0000313" key="8">
    <source>
        <dbReference type="EMBL" id="KAJ3126579.1"/>
    </source>
</evidence>
<reference evidence="8" key="1">
    <citation type="submission" date="2020-05" db="EMBL/GenBank/DDBJ databases">
        <title>Phylogenomic resolution of chytrid fungi.</title>
        <authorList>
            <person name="Stajich J.E."/>
            <person name="Amses K."/>
            <person name="Simmons R."/>
            <person name="Seto K."/>
            <person name="Myers J."/>
            <person name="Bonds A."/>
            <person name="Quandt C.A."/>
            <person name="Barry K."/>
            <person name="Liu P."/>
            <person name="Grigoriev I."/>
            <person name="Longcore J.E."/>
            <person name="James T.Y."/>
        </authorList>
    </citation>
    <scope>NUCLEOTIDE SEQUENCE</scope>
    <source>
        <strain evidence="8">JEL0513</strain>
    </source>
</reference>
<name>A0AAD5T2K8_9FUNG</name>
<dbReference type="EMBL" id="JADGJH010000552">
    <property type="protein sequence ID" value="KAJ3126579.1"/>
    <property type="molecule type" value="Genomic_DNA"/>
</dbReference>
<comment type="subcellular location">
    <subcellularLocation>
        <location evidence="1">Membrane</location>
        <topology evidence="1">Multi-pass membrane protein</topology>
    </subcellularLocation>
</comment>
<evidence type="ECO:0000256" key="3">
    <source>
        <dbReference type="ARBA" id="ARBA00022989"/>
    </source>
</evidence>
<dbReference type="Pfam" id="PF14308">
    <property type="entry name" value="DnaJ-X"/>
    <property type="match status" value="1"/>
</dbReference>
<dbReference type="GO" id="GO:0016020">
    <property type="term" value="C:membrane"/>
    <property type="evidence" value="ECO:0007669"/>
    <property type="project" value="UniProtKB-SubCell"/>
</dbReference>
<feature type="region of interest" description="Disordered" evidence="5">
    <location>
        <begin position="681"/>
        <end position="802"/>
    </location>
</feature>
<evidence type="ECO:0000256" key="5">
    <source>
        <dbReference type="SAM" id="MobiDB-lite"/>
    </source>
</evidence>
<dbReference type="InterPro" id="IPR036397">
    <property type="entry name" value="RNaseH_sf"/>
</dbReference>
<feature type="transmembrane region" description="Helical" evidence="6">
    <location>
        <begin position="1555"/>
        <end position="1579"/>
    </location>
</feature>
<dbReference type="PROSITE" id="PS00636">
    <property type="entry name" value="DNAJ_1"/>
    <property type="match status" value="1"/>
</dbReference>
<keyword evidence="4 6" id="KW-0472">Membrane</keyword>
<dbReference type="Pfam" id="PF02535">
    <property type="entry name" value="Zip"/>
    <property type="match status" value="1"/>
</dbReference>
<dbReference type="InterPro" id="IPR012337">
    <property type="entry name" value="RNaseH-like_sf"/>
</dbReference>
<feature type="transmembrane region" description="Helical" evidence="6">
    <location>
        <begin position="1325"/>
        <end position="1346"/>
    </location>
</feature>
<evidence type="ECO:0000256" key="4">
    <source>
        <dbReference type="ARBA" id="ARBA00023136"/>
    </source>
</evidence>
<feature type="transmembrane region" description="Helical" evidence="6">
    <location>
        <begin position="1366"/>
        <end position="1383"/>
    </location>
</feature>
<gene>
    <name evidence="8" type="ORF">HK100_010188</name>
</gene>
<dbReference type="SMART" id="SM00479">
    <property type="entry name" value="EXOIII"/>
    <property type="match status" value="1"/>
</dbReference>
<feature type="transmembrane region" description="Helical" evidence="6">
    <location>
        <begin position="1395"/>
        <end position="1415"/>
    </location>
</feature>
<feature type="region of interest" description="Disordered" evidence="5">
    <location>
        <begin position="1209"/>
        <end position="1241"/>
    </location>
</feature>
<keyword evidence="9" id="KW-1185">Reference proteome</keyword>
<proteinExistence type="predicted"/>
<dbReference type="SMART" id="SM00271">
    <property type="entry name" value="DnaJ"/>
    <property type="match status" value="1"/>
</dbReference>
<dbReference type="InterPro" id="IPR018253">
    <property type="entry name" value="DnaJ_domain_CS"/>
</dbReference>
<feature type="transmembrane region" description="Helical" evidence="6">
    <location>
        <begin position="1526"/>
        <end position="1549"/>
    </location>
</feature>
<dbReference type="GO" id="GO:0003676">
    <property type="term" value="F:nucleic acid binding"/>
    <property type="evidence" value="ECO:0007669"/>
    <property type="project" value="InterPro"/>
</dbReference>
<feature type="compositionally biased region" description="Basic and acidic residues" evidence="5">
    <location>
        <begin position="735"/>
        <end position="796"/>
    </location>
</feature>
<dbReference type="SUPFAM" id="SSF53098">
    <property type="entry name" value="Ribonuclease H-like"/>
    <property type="match status" value="1"/>
</dbReference>
<dbReference type="Gene3D" id="3.30.420.10">
    <property type="entry name" value="Ribonuclease H-like superfamily/Ribonuclease H"/>
    <property type="match status" value="1"/>
</dbReference>
<dbReference type="Gene3D" id="1.10.287.110">
    <property type="entry name" value="DnaJ domain"/>
    <property type="match status" value="1"/>
</dbReference>
<dbReference type="Pfam" id="PF00929">
    <property type="entry name" value="RNase_T"/>
    <property type="match status" value="1"/>
</dbReference>
<evidence type="ECO:0000313" key="9">
    <source>
        <dbReference type="Proteomes" id="UP001211907"/>
    </source>
</evidence>
<keyword evidence="3 6" id="KW-1133">Transmembrane helix</keyword>
<feature type="transmembrane region" description="Helical" evidence="6">
    <location>
        <begin position="1591"/>
        <end position="1608"/>
    </location>
</feature>
<dbReference type="InterPro" id="IPR026894">
    <property type="entry name" value="DnaJ_X"/>
</dbReference>
<feature type="domain" description="J" evidence="7">
    <location>
        <begin position="916"/>
        <end position="980"/>
    </location>
</feature>
<organism evidence="8 9">
    <name type="scientific">Physocladia obscura</name>
    <dbReference type="NCBI Taxonomy" id="109957"/>
    <lineage>
        <taxon>Eukaryota</taxon>
        <taxon>Fungi</taxon>
        <taxon>Fungi incertae sedis</taxon>
        <taxon>Chytridiomycota</taxon>
        <taxon>Chytridiomycota incertae sedis</taxon>
        <taxon>Chytridiomycetes</taxon>
        <taxon>Chytridiales</taxon>
        <taxon>Chytriomycetaceae</taxon>
        <taxon>Physocladia</taxon>
    </lineage>
</organism>
<dbReference type="CDD" id="cd06257">
    <property type="entry name" value="DnaJ"/>
    <property type="match status" value="1"/>
</dbReference>
<comment type="caution">
    <text evidence="8">The sequence shown here is derived from an EMBL/GenBank/DDBJ whole genome shotgun (WGS) entry which is preliminary data.</text>
</comment>
<dbReference type="InterPro" id="IPR036869">
    <property type="entry name" value="J_dom_sf"/>
</dbReference>
<feature type="compositionally biased region" description="Basic residues" evidence="5">
    <location>
        <begin position="683"/>
        <end position="692"/>
    </location>
</feature>
<protein>
    <recommendedName>
        <fullName evidence="7">J domain-containing protein</fullName>
    </recommendedName>
</protein>
<dbReference type="PROSITE" id="PS50076">
    <property type="entry name" value="DNAJ_2"/>
    <property type="match status" value="1"/>
</dbReference>
<feature type="transmembrane region" description="Helical" evidence="6">
    <location>
        <begin position="1640"/>
        <end position="1659"/>
    </location>
</feature>